<comment type="caution">
    <text evidence="1">The sequence shown here is derived from an EMBL/GenBank/DDBJ whole genome shotgun (WGS) entry which is preliminary data.</text>
</comment>
<evidence type="ECO:0000313" key="2">
    <source>
        <dbReference type="Proteomes" id="UP000050301"/>
    </source>
</evidence>
<evidence type="ECO:0000313" key="1">
    <source>
        <dbReference type="EMBL" id="KQB36460.1"/>
    </source>
</evidence>
<organism evidence="1 2">
    <name type="scientific">Acidiplasma cupricumulans</name>
    <dbReference type="NCBI Taxonomy" id="312540"/>
    <lineage>
        <taxon>Archaea</taxon>
        <taxon>Methanobacteriati</taxon>
        <taxon>Thermoplasmatota</taxon>
        <taxon>Thermoplasmata</taxon>
        <taxon>Thermoplasmatales</taxon>
        <taxon>Ferroplasmaceae</taxon>
        <taxon>Acidiplasma</taxon>
    </lineage>
</organism>
<proteinExistence type="predicted"/>
<reference evidence="1 2" key="1">
    <citation type="submission" date="2015-09" db="EMBL/GenBank/DDBJ databases">
        <title>Heavy metals and arsenic resistance mechanisms in polyextremophilic archaea of the family Ferroplasmaceae.</title>
        <authorList>
            <person name="Bulaev A.G."/>
            <person name="Kanygina A.V."/>
        </authorList>
    </citation>
    <scope>NUCLEOTIDE SEQUENCE [LARGE SCALE GENOMIC DNA]</scope>
    <source>
        <strain evidence="1 2">BH2</strain>
    </source>
</reference>
<sequence>MVNSIIGMEKNGKIYIPKEIRENYGTKFFIVPYRDKIILYDIPENPIEDLIRLGERLRDIPIKKLKNDINEEAYNDIR</sequence>
<protein>
    <recommendedName>
        <fullName evidence="3">SpoVT-AbrB domain-containing protein</fullName>
    </recommendedName>
</protein>
<dbReference type="Proteomes" id="UP000050301">
    <property type="component" value="Unassembled WGS sequence"/>
</dbReference>
<dbReference type="AlphaFoldDB" id="A0A0N8VLG5"/>
<dbReference type="InParanoid" id="A0A0N8VLG5"/>
<dbReference type="SUPFAM" id="SSF89447">
    <property type="entry name" value="AbrB/MazE/MraZ-like"/>
    <property type="match status" value="1"/>
</dbReference>
<keyword evidence="2" id="KW-1185">Reference proteome</keyword>
<evidence type="ECO:0008006" key="3">
    <source>
        <dbReference type="Google" id="ProtNLM"/>
    </source>
</evidence>
<dbReference type="EMBL" id="LKBH01000027">
    <property type="protein sequence ID" value="KQB36460.1"/>
    <property type="molecule type" value="Genomic_DNA"/>
</dbReference>
<dbReference type="InterPro" id="IPR037914">
    <property type="entry name" value="SpoVT-AbrB_sf"/>
</dbReference>
<accession>A0A0N8VLG5</accession>
<name>A0A0N8VLG5_9ARCH</name>
<gene>
    <name evidence="1" type="ORF">AOG55_04005</name>
</gene>